<proteinExistence type="predicted"/>
<evidence type="ECO:0000256" key="5">
    <source>
        <dbReference type="ARBA" id="ARBA00022989"/>
    </source>
</evidence>
<dbReference type="Proteomes" id="UP000028725">
    <property type="component" value="Unassembled WGS sequence"/>
</dbReference>
<dbReference type="Gene3D" id="2.102.10.10">
    <property type="entry name" value="Rieske [2Fe-2S] iron-sulphur domain"/>
    <property type="match status" value="1"/>
</dbReference>
<dbReference type="PANTHER" id="PTHR21266:SF32">
    <property type="entry name" value="CHOLESTEROL 7-DESATURASE NVD"/>
    <property type="match status" value="1"/>
</dbReference>
<dbReference type="EMBL" id="JMCB01000005">
    <property type="protein sequence ID" value="KFE69039.1"/>
    <property type="molecule type" value="Genomic_DNA"/>
</dbReference>
<name>A0A085WMX6_9BACT</name>
<dbReference type="SUPFAM" id="SSF50022">
    <property type="entry name" value="ISP domain"/>
    <property type="match status" value="1"/>
</dbReference>
<keyword evidence="6" id="KW-0560">Oxidoreductase</keyword>
<comment type="caution">
    <text evidence="11">The sequence shown here is derived from an EMBL/GenBank/DDBJ whole genome shotgun (WGS) entry which is preliminary data.</text>
</comment>
<keyword evidence="9" id="KW-0472">Membrane</keyword>
<dbReference type="InterPro" id="IPR050584">
    <property type="entry name" value="Cholesterol_7-desaturase"/>
</dbReference>
<dbReference type="AlphaFoldDB" id="A0A085WMX6"/>
<keyword evidence="2" id="KW-0812">Transmembrane</keyword>
<keyword evidence="8" id="KW-0411">Iron-sulfur</keyword>
<evidence type="ECO:0000256" key="9">
    <source>
        <dbReference type="ARBA" id="ARBA00023136"/>
    </source>
</evidence>
<reference evidence="11 12" key="1">
    <citation type="submission" date="2014-04" db="EMBL/GenBank/DDBJ databases">
        <title>Genome assembly of Hyalangium minutum DSM 14724.</title>
        <authorList>
            <person name="Sharma G."/>
            <person name="Subramanian S."/>
        </authorList>
    </citation>
    <scope>NUCLEOTIDE SEQUENCE [LARGE SCALE GENOMIC DNA]</scope>
    <source>
        <strain evidence="11 12">DSM 14724</strain>
    </source>
</reference>
<keyword evidence="12" id="KW-1185">Reference proteome</keyword>
<dbReference type="PATRIC" id="fig|394096.3.peg.2986"/>
<dbReference type="STRING" id="394096.DB31_6941"/>
<dbReference type="PROSITE" id="PS51296">
    <property type="entry name" value="RIESKE"/>
    <property type="match status" value="1"/>
</dbReference>
<dbReference type="InterPro" id="IPR017941">
    <property type="entry name" value="Rieske_2Fe-2S"/>
</dbReference>
<comment type="subcellular location">
    <subcellularLocation>
        <location evidence="1">Membrane</location>
    </subcellularLocation>
</comment>
<evidence type="ECO:0000256" key="4">
    <source>
        <dbReference type="ARBA" id="ARBA00022723"/>
    </source>
</evidence>
<evidence type="ECO:0000256" key="8">
    <source>
        <dbReference type="ARBA" id="ARBA00023014"/>
    </source>
</evidence>
<dbReference type="GO" id="GO:0005737">
    <property type="term" value="C:cytoplasm"/>
    <property type="evidence" value="ECO:0007669"/>
    <property type="project" value="TreeGrafter"/>
</dbReference>
<keyword evidence="5" id="KW-1133">Transmembrane helix</keyword>
<dbReference type="GO" id="GO:0016020">
    <property type="term" value="C:membrane"/>
    <property type="evidence" value="ECO:0007669"/>
    <property type="project" value="UniProtKB-SubCell"/>
</dbReference>
<dbReference type="SUPFAM" id="SSF55961">
    <property type="entry name" value="Bet v1-like"/>
    <property type="match status" value="1"/>
</dbReference>
<dbReference type="GO" id="GO:0016491">
    <property type="term" value="F:oxidoreductase activity"/>
    <property type="evidence" value="ECO:0007669"/>
    <property type="project" value="UniProtKB-KW"/>
</dbReference>
<dbReference type="InterPro" id="IPR036922">
    <property type="entry name" value="Rieske_2Fe-2S_sf"/>
</dbReference>
<feature type="domain" description="Rieske" evidence="10">
    <location>
        <begin position="8"/>
        <end position="108"/>
    </location>
</feature>
<gene>
    <name evidence="11" type="ORF">DB31_6941</name>
</gene>
<dbReference type="CDD" id="cd03469">
    <property type="entry name" value="Rieske_RO_Alpha_N"/>
    <property type="match status" value="1"/>
</dbReference>
<evidence type="ECO:0000256" key="6">
    <source>
        <dbReference type="ARBA" id="ARBA00023002"/>
    </source>
</evidence>
<evidence type="ECO:0000256" key="2">
    <source>
        <dbReference type="ARBA" id="ARBA00022692"/>
    </source>
</evidence>
<dbReference type="Gene3D" id="3.90.380.10">
    <property type="entry name" value="Naphthalene 1,2-dioxygenase Alpha Subunit, Chain A, domain 1"/>
    <property type="match status" value="1"/>
</dbReference>
<dbReference type="Pfam" id="PF00355">
    <property type="entry name" value="Rieske"/>
    <property type="match status" value="1"/>
</dbReference>
<evidence type="ECO:0000313" key="12">
    <source>
        <dbReference type="Proteomes" id="UP000028725"/>
    </source>
</evidence>
<keyword evidence="4" id="KW-0479">Metal-binding</keyword>
<evidence type="ECO:0000256" key="7">
    <source>
        <dbReference type="ARBA" id="ARBA00023004"/>
    </source>
</evidence>
<dbReference type="GO" id="GO:0051537">
    <property type="term" value="F:2 iron, 2 sulfur cluster binding"/>
    <property type="evidence" value="ECO:0007669"/>
    <property type="project" value="UniProtKB-KW"/>
</dbReference>
<organism evidence="11 12">
    <name type="scientific">Hyalangium minutum</name>
    <dbReference type="NCBI Taxonomy" id="394096"/>
    <lineage>
        <taxon>Bacteria</taxon>
        <taxon>Pseudomonadati</taxon>
        <taxon>Myxococcota</taxon>
        <taxon>Myxococcia</taxon>
        <taxon>Myxococcales</taxon>
        <taxon>Cystobacterineae</taxon>
        <taxon>Archangiaceae</taxon>
        <taxon>Hyalangium</taxon>
    </lineage>
</organism>
<keyword evidence="3" id="KW-0001">2Fe-2S</keyword>
<evidence type="ECO:0000313" key="11">
    <source>
        <dbReference type="EMBL" id="KFE69039.1"/>
    </source>
</evidence>
<protein>
    <submittedName>
        <fullName evidence="11">Rieske (2Fe-2S) region</fullName>
    </submittedName>
</protein>
<evidence type="ECO:0000256" key="1">
    <source>
        <dbReference type="ARBA" id="ARBA00004370"/>
    </source>
</evidence>
<sequence length="345" mass="39512">MPDVTRFFHPVLSARELRKKPLRIELAGRAYALFRDGTGKAAALADACPHRFAPLSAGRVSKEGRLTCPYHGWNFDAEGHGRSPSQPDLKKCDARALQVVERHGYLWVASRDTPLSAFPDFAPEGHEATGSFSMLFRAPLHVALDNFSEDEHTPFVHTRLGWDDHDTSAIEFSAENHEDHTEVHYRAPQRESWLIQLLLLKKGDVFHNDWVTRFDPVRTSYSIHWRSPSGEPRPFLYHFAIFMVPETEKTTRFHVFSFVKVLDPRFQPLLPVVRLAQPVLAWFEIRDDALFIPTVADTPYSLKGMRLGKYDKPLIYQRKLLERIYYGQSPEEHVPPVSLVQSSGS</sequence>
<evidence type="ECO:0000259" key="10">
    <source>
        <dbReference type="PROSITE" id="PS51296"/>
    </source>
</evidence>
<dbReference type="PANTHER" id="PTHR21266">
    <property type="entry name" value="IRON-SULFUR DOMAIN CONTAINING PROTEIN"/>
    <property type="match status" value="1"/>
</dbReference>
<dbReference type="GO" id="GO:0046872">
    <property type="term" value="F:metal ion binding"/>
    <property type="evidence" value="ECO:0007669"/>
    <property type="project" value="UniProtKB-KW"/>
</dbReference>
<accession>A0A085WMX6</accession>
<evidence type="ECO:0000256" key="3">
    <source>
        <dbReference type="ARBA" id="ARBA00022714"/>
    </source>
</evidence>
<keyword evidence="7" id="KW-0408">Iron</keyword>